<organism evidence="6 7">
    <name type="scientific">Blastomyces silverae</name>
    <dbReference type="NCBI Taxonomy" id="2060906"/>
    <lineage>
        <taxon>Eukaryota</taxon>
        <taxon>Fungi</taxon>
        <taxon>Dikarya</taxon>
        <taxon>Ascomycota</taxon>
        <taxon>Pezizomycotina</taxon>
        <taxon>Eurotiomycetes</taxon>
        <taxon>Eurotiomycetidae</taxon>
        <taxon>Onygenales</taxon>
        <taxon>Ajellomycetaceae</taxon>
        <taxon>Blastomyces</taxon>
    </lineage>
</organism>
<keyword evidence="4" id="KW-0833">Ubl conjugation pathway</keyword>
<reference evidence="7" key="1">
    <citation type="journal article" date="2015" name="PLoS Genet.">
        <title>The dynamic genome and transcriptome of the human fungal pathogen Blastomyces and close relative Emmonsia.</title>
        <authorList>
            <person name="Munoz J.F."/>
            <person name="Gauthier G.M."/>
            <person name="Desjardins C.A."/>
            <person name="Gallo J.E."/>
            <person name="Holder J."/>
            <person name="Sullivan T.D."/>
            <person name="Marty A.J."/>
            <person name="Carmen J.C."/>
            <person name="Chen Z."/>
            <person name="Ding L."/>
            <person name="Gujja S."/>
            <person name="Magrini V."/>
            <person name="Misas E."/>
            <person name="Mitreva M."/>
            <person name="Priest M."/>
            <person name="Saif S."/>
            <person name="Whiston E.A."/>
            <person name="Young S."/>
            <person name="Zeng Q."/>
            <person name="Goldman W.E."/>
            <person name="Mardis E.R."/>
            <person name="Taylor J.W."/>
            <person name="McEwen J.G."/>
            <person name="Clay O.K."/>
            <person name="Klein B.S."/>
            <person name="Cuomo C.A."/>
        </authorList>
    </citation>
    <scope>NUCLEOTIDE SEQUENCE [LARGE SCALE GENOMIC DNA]</scope>
    <source>
        <strain evidence="7">UAMH 139</strain>
    </source>
</reference>
<dbReference type="InterPro" id="IPR016155">
    <property type="entry name" value="Mopterin_synth/thiamin_S_b"/>
</dbReference>
<keyword evidence="1 5" id="KW-0963">Cytoplasm</keyword>
<evidence type="ECO:0000256" key="5">
    <source>
        <dbReference type="RuleBase" id="RU361182"/>
    </source>
</evidence>
<name>A0A0H1BTQ1_9EURO</name>
<dbReference type="Gene3D" id="3.10.20.30">
    <property type="match status" value="1"/>
</dbReference>
<evidence type="ECO:0000256" key="4">
    <source>
        <dbReference type="ARBA" id="ARBA00022786"/>
    </source>
</evidence>
<gene>
    <name evidence="6" type="ORF">EMPG_12513</name>
</gene>
<comment type="caution">
    <text evidence="6">The sequence shown here is derived from an EMBL/GenBank/DDBJ whole genome shotgun (WGS) entry which is preliminary data.</text>
</comment>
<comment type="pathway">
    <text evidence="5">tRNA modification; 5-methoxycarbonylmethyl-2-thiouridine-tRNA biosynthesis.</text>
</comment>
<protein>
    <recommendedName>
        <fullName evidence="5">Ubiquitin-related modifier 1</fullName>
    </recommendedName>
</protein>
<accession>A0A0H1BTQ1</accession>
<dbReference type="InterPro" id="IPR015221">
    <property type="entry name" value="Urm1"/>
</dbReference>
<evidence type="ECO:0000313" key="6">
    <source>
        <dbReference type="EMBL" id="KLJ12456.1"/>
    </source>
</evidence>
<dbReference type="EMBL" id="LDEV01000899">
    <property type="protein sequence ID" value="KLJ12456.1"/>
    <property type="molecule type" value="Genomic_DNA"/>
</dbReference>
<comment type="subcellular location">
    <subcellularLocation>
        <location evidence="5">Cytoplasm</location>
    </subcellularLocation>
</comment>
<evidence type="ECO:0000256" key="3">
    <source>
        <dbReference type="ARBA" id="ARBA00022694"/>
    </source>
</evidence>
<dbReference type="AlphaFoldDB" id="A0A0H1BTQ1"/>
<dbReference type="UniPathway" id="UPA00988"/>
<keyword evidence="7" id="KW-1185">Reference proteome</keyword>
<dbReference type="OrthoDB" id="10248987at2759"/>
<dbReference type="GO" id="GO:0034227">
    <property type="term" value="P:tRNA thio-modification"/>
    <property type="evidence" value="ECO:0007669"/>
    <property type="project" value="InterPro"/>
</dbReference>
<comment type="similarity">
    <text evidence="5">Belongs to the URM1 family.</text>
</comment>
<evidence type="ECO:0000256" key="2">
    <source>
        <dbReference type="ARBA" id="ARBA00022499"/>
    </source>
</evidence>
<dbReference type="GO" id="GO:0005737">
    <property type="term" value="C:cytoplasm"/>
    <property type="evidence" value="ECO:0007669"/>
    <property type="project" value="UniProtKB-SubCell"/>
</dbReference>
<dbReference type="SUPFAM" id="SSF54285">
    <property type="entry name" value="MoaD/ThiS"/>
    <property type="match status" value="1"/>
</dbReference>
<dbReference type="InterPro" id="IPR012675">
    <property type="entry name" value="Beta-grasp_dom_sf"/>
</dbReference>
<keyword evidence="2" id="KW-1017">Isopeptide bond</keyword>
<sequence length="83" mass="8941">MGSITTPSPSPSSQSLSITVEFSGGLESLFENKRKHTLSIPATYPSPSNGDPEPTSIASLVHYLIENLMTDQRKEFFVVDGAV</sequence>
<dbReference type="STRING" id="2060906.A0A0H1BTQ1"/>
<dbReference type="Proteomes" id="UP000053573">
    <property type="component" value="Unassembled WGS sequence"/>
</dbReference>
<keyword evidence="3 5" id="KW-0819">tRNA processing</keyword>
<evidence type="ECO:0000313" key="7">
    <source>
        <dbReference type="Proteomes" id="UP000053573"/>
    </source>
</evidence>
<dbReference type="Pfam" id="PF09138">
    <property type="entry name" value="Urm1"/>
    <property type="match status" value="1"/>
</dbReference>
<proteinExistence type="inferred from homology"/>
<evidence type="ECO:0000256" key="1">
    <source>
        <dbReference type="ARBA" id="ARBA00022490"/>
    </source>
</evidence>